<protein>
    <recommendedName>
        <fullName evidence="5">FAD-binding domain-containing protein</fullName>
    </recommendedName>
</protein>
<evidence type="ECO:0000259" key="5">
    <source>
        <dbReference type="Pfam" id="PF01494"/>
    </source>
</evidence>
<evidence type="ECO:0000256" key="4">
    <source>
        <dbReference type="ARBA" id="ARBA00023002"/>
    </source>
</evidence>
<comment type="similarity">
    <text evidence="1">Belongs to the paxM FAD-dependent monooxygenase family.</text>
</comment>
<dbReference type="GO" id="GO:0071949">
    <property type="term" value="F:FAD binding"/>
    <property type="evidence" value="ECO:0007669"/>
    <property type="project" value="InterPro"/>
</dbReference>
<sequence length="440" mass="49559">MSNNPFKVIVVGGGPVGLTATHALYLANIDFVVLERNDDVAVDVGASLALGADSMRFMQQLGLLDKLLSIGEKITRNKSFTKDGKMFADSTATEMTRENFGLEPVAFHRADLVRALLESLPKSIREKYFLGHKVVDIATSETGVVVTCANGKTFSGSMVLGADGVHSQTRKVMHKLCSESRFSAYRNQEPPFSASYRCLWSNIPRPCEAGQASDTQSKDRSIMWIVGRERAWIFLYEKLPQPTSDSKRYTKAEMDEFATSFANWPVTESLKIKDVYNSSTAGMSNLEEGILEHWSLGRIVLAGDACHKFTPNAGLGYTNGIQDIALLGNLLHNAVRSSPNSEIIEHDLEEIFKEYQAARKEKLKFDWNISSITTRGHAWANPVFWFFFRFLMPLYVIQWIRENYVVPSLVKQSRVLNYVFGEESIKGRIPWMYPIRPKEQ</sequence>
<evidence type="ECO:0000256" key="3">
    <source>
        <dbReference type="ARBA" id="ARBA00022827"/>
    </source>
</evidence>
<dbReference type="InterPro" id="IPR002938">
    <property type="entry name" value="FAD-bd"/>
</dbReference>
<keyword evidence="2" id="KW-0285">Flavoprotein</keyword>
<organism evidence="6 7">
    <name type="scientific">Bipolaris victoriae (strain FI3)</name>
    <name type="common">Victoria blight of oats agent</name>
    <name type="synonym">Cochliobolus victoriae</name>
    <dbReference type="NCBI Taxonomy" id="930091"/>
    <lineage>
        <taxon>Eukaryota</taxon>
        <taxon>Fungi</taxon>
        <taxon>Dikarya</taxon>
        <taxon>Ascomycota</taxon>
        <taxon>Pezizomycotina</taxon>
        <taxon>Dothideomycetes</taxon>
        <taxon>Pleosporomycetidae</taxon>
        <taxon>Pleosporales</taxon>
        <taxon>Pleosporineae</taxon>
        <taxon>Pleosporaceae</taxon>
        <taxon>Bipolaris</taxon>
    </lineage>
</organism>
<evidence type="ECO:0000313" key="7">
    <source>
        <dbReference type="Proteomes" id="UP000054337"/>
    </source>
</evidence>
<dbReference type="EMBL" id="KI968755">
    <property type="protein sequence ID" value="EUN25230.1"/>
    <property type="molecule type" value="Genomic_DNA"/>
</dbReference>
<gene>
    <name evidence="6" type="ORF">COCVIDRAFT_28239</name>
</gene>
<evidence type="ECO:0000256" key="1">
    <source>
        <dbReference type="ARBA" id="ARBA00007992"/>
    </source>
</evidence>
<feature type="domain" description="FAD-binding" evidence="5">
    <location>
        <begin position="7"/>
        <end position="340"/>
    </location>
</feature>
<dbReference type="HOGENOM" id="CLU_009665_12_2_1"/>
<keyword evidence="7" id="KW-1185">Reference proteome</keyword>
<dbReference type="InterPro" id="IPR036188">
    <property type="entry name" value="FAD/NAD-bd_sf"/>
</dbReference>
<dbReference type="Gene3D" id="3.50.50.60">
    <property type="entry name" value="FAD/NAD(P)-binding domain"/>
    <property type="match status" value="1"/>
</dbReference>
<dbReference type="PRINTS" id="PR00420">
    <property type="entry name" value="RNGMNOXGNASE"/>
</dbReference>
<accession>W7EHJ7</accession>
<dbReference type="SUPFAM" id="SSF51905">
    <property type="entry name" value="FAD/NAD(P)-binding domain"/>
    <property type="match status" value="1"/>
</dbReference>
<name>W7EHJ7_BIPV3</name>
<dbReference type="Proteomes" id="UP000054337">
    <property type="component" value="Unassembled WGS sequence"/>
</dbReference>
<dbReference type="GeneID" id="26254086"/>
<evidence type="ECO:0000313" key="6">
    <source>
        <dbReference type="EMBL" id="EUN25230.1"/>
    </source>
</evidence>
<proteinExistence type="inferred from homology"/>
<dbReference type="InterPro" id="IPR050562">
    <property type="entry name" value="FAD_mOase_fung"/>
</dbReference>
<dbReference type="Pfam" id="PF01494">
    <property type="entry name" value="FAD_binding_3"/>
    <property type="match status" value="1"/>
</dbReference>
<dbReference type="RefSeq" id="XP_014554805.1">
    <property type="nucleotide sequence ID" value="XM_014699319.1"/>
</dbReference>
<dbReference type="GO" id="GO:0004497">
    <property type="term" value="F:monooxygenase activity"/>
    <property type="evidence" value="ECO:0007669"/>
    <property type="project" value="InterPro"/>
</dbReference>
<dbReference type="AlphaFoldDB" id="W7EHJ7"/>
<keyword evidence="4" id="KW-0560">Oxidoreductase</keyword>
<dbReference type="PANTHER" id="PTHR47356:SF2">
    <property type="entry name" value="FAD-BINDING DOMAIN-CONTAINING PROTEIN-RELATED"/>
    <property type="match status" value="1"/>
</dbReference>
<dbReference type="OrthoDB" id="2431938at2759"/>
<dbReference type="PANTHER" id="PTHR47356">
    <property type="entry name" value="FAD-DEPENDENT MONOOXYGENASE ASQG-RELATED"/>
    <property type="match status" value="1"/>
</dbReference>
<reference evidence="6 7" key="1">
    <citation type="journal article" date="2013" name="PLoS Genet.">
        <title>Comparative genome structure, secondary metabolite, and effector coding capacity across Cochliobolus pathogens.</title>
        <authorList>
            <person name="Condon B.J."/>
            <person name="Leng Y."/>
            <person name="Wu D."/>
            <person name="Bushley K.E."/>
            <person name="Ohm R.A."/>
            <person name="Otillar R."/>
            <person name="Martin J."/>
            <person name="Schackwitz W."/>
            <person name="Grimwood J."/>
            <person name="MohdZainudin N."/>
            <person name="Xue C."/>
            <person name="Wang R."/>
            <person name="Manning V.A."/>
            <person name="Dhillon B."/>
            <person name="Tu Z.J."/>
            <person name="Steffenson B.J."/>
            <person name="Salamov A."/>
            <person name="Sun H."/>
            <person name="Lowry S."/>
            <person name="LaButti K."/>
            <person name="Han J."/>
            <person name="Copeland A."/>
            <person name="Lindquist E."/>
            <person name="Barry K."/>
            <person name="Schmutz J."/>
            <person name="Baker S.E."/>
            <person name="Ciuffetti L.M."/>
            <person name="Grigoriev I.V."/>
            <person name="Zhong S."/>
            <person name="Turgeon B.G."/>
        </authorList>
    </citation>
    <scope>NUCLEOTIDE SEQUENCE [LARGE SCALE GENOMIC DNA]</scope>
    <source>
        <strain evidence="6 7">FI3</strain>
    </source>
</reference>
<evidence type="ECO:0000256" key="2">
    <source>
        <dbReference type="ARBA" id="ARBA00022630"/>
    </source>
</evidence>
<keyword evidence="3" id="KW-0274">FAD</keyword>